<evidence type="ECO:0000256" key="1">
    <source>
        <dbReference type="SAM" id="SignalP"/>
    </source>
</evidence>
<organism evidence="2">
    <name type="scientific">Rhipicephalus appendiculatus</name>
    <name type="common">Brown ear tick</name>
    <dbReference type="NCBI Taxonomy" id="34631"/>
    <lineage>
        <taxon>Eukaryota</taxon>
        <taxon>Metazoa</taxon>
        <taxon>Ecdysozoa</taxon>
        <taxon>Arthropoda</taxon>
        <taxon>Chelicerata</taxon>
        <taxon>Arachnida</taxon>
        <taxon>Acari</taxon>
        <taxon>Parasitiformes</taxon>
        <taxon>Ixodida</taxon>
        <taxon>Ixodoidea</taxon>
        <taxon>Ixodidae</taxon>
        <taxon>Rhipicephalinae</taxon>
        <taxon>Rhipicephalus</taxon>
        <taxon>Rhipicephalus</taxon>
    </lineage>
</organism>
<dbReference type="EMBL" id="GEDV01007124">
    <property type="protein sequence ID" value="JAP81433.1"/>
    <property type="molecule type" value="Transcribed_RNA"/>
</dbReference>
<keyword evidence="1" id="KW-0732">Signal</keyword>
<name>A0A131YQA2_RHIAP</name>
<feature type="chain" id="PRO_5007285662" evidence="1">
    <location>
        <begin position="22"/>
        <end position="198"/>
    </location>
</feature>
<proteinExistence type="predicted"/>
<accession>A0A131YQA2</accession>
<evidence type="ECO:0000313" key="2">
    <source>
        <dbReference type="EMBL" id="JAP81433.1"/>
    </source>
</evidence>
<sequence length="198" mass="23249">MEGSMLLTIILLSAHFNTLQCKWNMAQKTYGMKKFLNTSFPIWTLYTTRGSKPRCEVDVKQYITRNSIEYHHFFYEGHERKNVIMEGVFDKNRKNRITVRPKVGSFTTVNEIVYLNGKCMCSVIRITVPFIRSRYLYDLRVWSKFVASRQVADCVKKFNKFEPHGHLIYNASCKNVFHTTAAVPQLQLPNPQMPRQKL</sequence>
<reference evidence="2" key="1">
    <citation type="journal article" date="2016" name="Ticks Tick Borne Dis.">
        <title>De novo assembly and annotation of the salivary gland transcriptome of Rhipicephalus appendiculatus male and female ticks during blood feeding.</title>
        <authorList>
            <person name="de Castro M.H."/>
            <person name="de Klerk D."/>
            <person name="Pienaar R."/>
            <person name="Latif A.A."/>
            <person name="Rees D.J."/>
            <person name="Mans B.J."/>
        </authorList>
    </citation>
    <scope>NUCLEOTIDE SEQUENCE</scope>
    <source>
        <tissue evidence="2">Salivary glands</tissue>
    </source>
</reference>
<feature type="signal peptide" evidence="1">
    <location>
        <begin position="1"/>
        <end position="21"/>
    </location>
</feature>
<protein>
    <submittedName>
        <fullName evidence="2">Lipocalin</fullName>
    </submittedName>
</protein>
<dbReference type="AlphaFoldDB" id="A0A131YQA2"/>